<evidence type="ECO:0000256" key="7">
    <source>
        <dbReference type="ARBA" id="ARBA00022741"/>
    </source>
</evidence>
<dbReference type="Pfam" id="PF07568">
    <property type="entry name" value="HisKA_2"/>
    <property type="match status" value="1"/>
</dbReference>
<sequence length="344" mass="37260">MGMDWGSDVRRVVRLDLPKRLSHLLPEWLTQLLAAIAITGFFVGLRLMAVPLIGPQAPFALAFLSTVLATLVAGWRSGAASLVLGMALIWYFVLPHRQSFAVADTATAMTLAIVLFAQIVILVALALYQREVRLGEYDRQRRINFLGHALREMDHRTKNNFQIVTSLLALQANRSGNSEVKAALTEATERLKAVAAVYDALAPSSQGLATVRLQDQMEEICRQIRRGILPEGISLEVEIEPMLVPHETAVSIGIIVNELVTNACKHAFDESGGTIWVRATREGDNARIEVADDGNGYTPVAQGRKGLGTKLVAAFVQRVGGSADVRSTPGGGTSHTISLPLHGE</sequence>
<dbReference type="PANTHER" id="PTHR41523">
    <property type="entry name" value="TWO-COMPONENT SYSTEM SENSOR PROTEIN"/>
    <property type="match status" value="1"/>
</dbReference>
<evidence type="ECO:0000313" key="16">
    <source>
        <dbReference type="EMBL" id="PSJ37598.1"/>
    </source>
</evidence>
<organism evidence="16 17">
    <name type="scientific">Allosphingosinicella deserti</name>
    <dbReference type="NCBI Taxonomy" id="2116704"/>
    <lineage>
        <taxon>Bacteria</taxon>
        <taxon>Pseudomonadati</taxon>
        <taxon>Pseudomonadota</taxon>
        <taxon>Alphaproteobacteria</taxon>
        <taxon>Sphingomonadales</taxon>
        <taxon>Sphingomonadaceae</taxon>
        <taxon>Allosphingosinicella</taxon>
    </lineage>
</organism>
<dbReference type="EMBL" id="PXYI01000008">
    <property type="protein sequence ID" value="PSJ37598.1"/>
    <property type="molecule type" value="Genomic_DNA"/>
</dbReference>
<dbReference type="GO" id="GO:0000160">
    <property type="term" value="P:phosphorelay signal transduction system"/>
    <property type="evidence" value="ECO:0007669"/>
    <property type="project" value="UniProtKB-KW"/>
</dbReference>
<evidence type="ECO:0000259" key="15">
    <source>
        <dbReference type="PROSITE" id="PS50109"/>
    </source>
</evidence>
<name>A0A2P7QHY9_9SPHN</name>
<keyword evidence="8" id="KW-0418">Kinase</keyword>
<dbReference type="InterPro" id="IPR005467">
    <property type="entry name" value="His_kinase_dom"/>
</dbReference>
<proteinExistence type="predicted"/>
<dbReference type="GO" id="GO:0016020">
    <property type="term" value="C:membrane"/>
    <property type="evidence" value="ECO:0007669"/>
    <property type="project" value="UniProtKB-SubCell"/>
</dbReference>
<dbReference type="Pfam" id="PF02518">
    <property type="entry name" value="HATPase_c"/>
    <property type="match status" value="1"/>
</dbReference>
<dbReference type="SUPFAM" id="SSF55874">
    <property type="entry name" value="ATPase domain of HSP90 chaperone/DNA topoisomerase II/histidine kinase"/>
    <property type="match status" value="1"/>
</dbReference>
<evidence type="ECO:0000256" key="14">
    <source>
        <dbReference type="SAM" id="Phobius"/>
    </source>
</evidence>
<feature type="domain" description="Histidine kinase" evidence="15">
    <location>
        <begin position="152"/>
        <end position="343"/>
    </location>
</feature>
<dbReference type="Proteomes" id="UP000241167">
    <property type="component" value="Unassembled WGS sequence"/>
</dbReference>
<dbReference type="OrthoDB" id="9767435at2"/>
<gene>
    <name evidence="16" type="ORF">C7I55_21210</name>
</gene>
<dbReference type="InterPro" id="IPR036890">
    <property type="entry name" value="HATPase_C_sf"/>
</dbReference>
<accession>A0A2P7QHY9</accession>
<feature type="region of interest" description="Disordered" evidence="13">
    <location>
        <begin position="323"/>
        <end position="344"/>
    </location>
</feature>
<keyword evidence="11" id="KW-0902">Two-component regulatory system</keyword>
<evidence type="ECO:0000256" key="12">
    <source>
        <dbReference type="ARBA" id="ARBA00023136"/>
    </source>
</evidence>
<dbReference type="InterPro" id="IPR038318">
    <property type="entry name" value="KdpD_sf"/>
</dbReference>
<evidence type="ECO:0000256" key="2">
    <source>
        <dbReference type="ARBA" id="ARBA00004141"/>
    </source>
</evidence>
<comment type="subcellular location">
    <subcellularLocation>
        <location evidence="2">Membrane</location>
        <topology evidence="2">Multi-pass membrane protein</topology>
    </subcellularLocation>
</comment>
<keyword evidence="4" id="KW-0597">Phosphoprotein</keyword>
<evidence type="ECO:0000256" key="10">
    <source>
        <dbReference type="ARBA" id="ARBA00022989"/>
    </source>
</evidence>
<evidence type="ECO:0000256" key="9">
    <source>
        <dbReference type="ARBA" id="ARBA00022840"/>
    </source>
</evidence>
<evidence type="ECO:0000256" key="6">
    <source>
        <dbReference type="ARBA" id="ARBA00022692"/>
    </source>
</evidence>
<protein>
    <recommendedName>
        <fullName evidence="3">histidine kinase</fullName>
        <ecNumber evidence="3">2.7.13.3</ecNumber>
    </recommendedName>
</protein>
<dbReference type="PANTHER" id="PTHR41523:SF8">
    <property type="entry name" value="ETHYLENE RESPONSE SENSOR PROTEIN"/>
    <property type="match status" value="1"/>
</dbReference>
<reference evidence="16 17" key="1">
    <citation type="submission" date="2018-03" db="EMBL/GenBank/DDBJ databases">
        <title>The draft genome of Sphingosinicella sp. GL-C-18.</title>
        <authorList>
            <person name="Liu L."/>
            <person name="Li L."/>
            <person name="Liang L."/>
            <person name="Zhang X."/>
            <person name="Wang T."/>
        </authorList>
    </citation>
    <scope>NUCLEOTIDE SEQUENCE [LARGE SCALE GENOMIC DNA]</scope>
    <source>
        <strain evidence="16 17">GL-C-18</strain>
    </source>
</reference>
<dbReference type="Gene3D" id="3.30.450.20">
    <property type="entry name" value="PAS domain"/>
    <property type="match status" value="1"/>
</dbReference>
<dbReference type="InterPro" id="IPR004358">
    <property type="entry name" value="Sig_transdc_His_kin-like_C"/>
</dbReference>
<evidence type="ECO:0000256" key="8">
    <source>
        <dbReference type="ARBA" id="ARBA00022777"/>
    </source>
</evidence>
<keyword evidence="5" id="KW-0808">Transferase</keyword>
<dbReference type="Gene3D" id="3.30.565.10">
    <property type="entry name" value="Histidine kinase-like ATPase, C-terminal domain"/>
    <property type="match status" value="1"/>
</dbReference>
<dbReference type="GO" id="GO:0005524">
    <property type="term" value="F:ATP binding"/>
    <property type="evidence" value="ECO:0007669"/>
    <property type="project" value="UniProtKB-KW"/>
</dbReference>
<comment type="caution">
    <text evidence="16">The sequence shown here is derived from an EMBL/GenBank/DDBJ whole genome shotgun (WGS) entry which is preliminary data.</text>
</comment>
<evidence type="ECO:0000256" key="1">
    <source>
        <dbReference type="ARBA" id="ARBA00000085"/>
    </source>
</evidence>
<evidence type="ECO:0000256" key="3">
    <source>
        <dbReference type="ARBA" id="ARBA00012438"/>
    </source>
</evidence>
<dbReference type="EC" id="2.7.13.3" evidence="3"/>
<dbReference type="PROSITE" id="PS50109">
    <property type="entry name" value="HIS_KIN"/>
    <property type="match status" value="1"/>
</dbReference>
<dbReference type="GO" id="GO:0004673">
    <property type="term" value="F:protein histidine kinase activity"/>
    <property type="evidence" value="ECO:0007669"/>
    <property type="project" value="UniProtKB-EC"/>
</dbReference>
<comment type="catalytic activity">
    <reaction evidence="1">
        <text>ATP + protein L-histidine = ADP + protein N-phospho-L-histidine.</text>
        <dbReference type="EC" id="2.7.13.3"/>
    </reaction>
</comment>
<evidence type="ECO:0000313" key="17">
    <source>
        <dbReference type="Proteomes" id="UP000241167"/>
    </source>
</evidence>
<keyword evidence="9" id="KW-0067">ATP-binding</keyword>
<evidence type="ECO:0000256" key="11">
    <source>
        <dbReference type="ARBA" id="ARBA00023012"/>
    </source>
</evidence>
<keyword evidence="12 14" id="KW-0472">Membrane</keyword>
<dbReference type="InterPro" id="IPR025201">
    <property type="entry name" value="KdpD_TM"/>
</dbReference>
<dbReference type="Pfam" id="PF13493">
    <property type="entry name" value="DUF4118"/>
    <property type="match status" value="1"/>
</dbReference>
<feature type="transmembrane region" description="Helical" evidence="14">
    <location>
        <begin position="106"/>
        <end position="128"/>
    </location>
</feature>
<dbReference type="PRINTS" id="PR00344">
    <property type="entry name" value="BCTRLSENSOR"/>
</dbReference>
<evidence type="ECO:0000256" key="4">
    <source>
        <dbReference type="ARBA" id="ARBA00022553"/>
    </source>
</evidence>
<dbReference type="RefSeq" id="WP_106515038.1">
    <property type="nucleotide sequence ID" value="NZ_PXYI01000008.1"/>
</dbReference>
<keyword evidence="7" id="KW-0547">Nucleotide-binding</keyword>
<evidence type="ECO:0000256" key="13">
    <source>
        <dbReference type="SAM" id="MobiDB-lite"/>
    </source>
</evidence>
<keyword evidence="10 14" id="KW-1133">Transmembrane helix</keyword>
<keyword evidence="6 14" id="KW-0812">Transmembrane</keyword>
<dbReference type="Gene3D" id="1.20.120.620">
    <property type="entry name" value="Backbone structure of the membrane domain of e. Coli histidine kinase receptor kdpd"/>
    <property type="match status" value="1"/>
</dbReference>
<feature type="transmembrane region" description="Helical" evidence="14">
    <location>
        <begin position="61"/>
        <end position="94"/>
    </location>
</feature>
<dbReference type="InterPro" id="IPR011495">
    <property type="entry name" value="Sig_transdc_His_kin_sub2_dim/P"/>
</dbReference>
<feature type="transmembrane region" description="Helical" evidence="14">
    <location>
        <begin position="28"/>
        <end position="49"/>
    </location>
</feature>
<dbReference type="SMART" id="SM00387">
    <property type="entry name" value="HATPase_c"/>
    <property type="match status" value="1"/>
</dbReference>
<evidence type="ECO:0000256" key="5">
    <source>
        <dbReference type="ARBA" id="ARBA00022679"/>
    </source>
</evidence>
<dbReference type="AlphaFoldDB" id="A0A2P7QHY9"/>
<dbReference type="InterPro" id="IPR003594">
    <property type="entry name" value="HATPase_dom"/>
</dbReference>
<keyword evidence="17" id="KW-1185">Reference proteome</keyword>